<gene>
    <name evidence="10" type="ORF">ACFFIP_04605</name>
</gene>
<comment type="similarity">
    <text evidence="1">In the N-terminal section; belongs to the MIP18 family.</text>
</comment>
<name>A0ABV6FQ06_9BACT</name>
<organism evidence="10 11">
    <name type="scientific">Fontibacter flavus</name>
    <dbReference type="NCBI Taxonomy" id="654838"/>
    <lineage>
        <taxon>Bacteria</taxon>
        <taxon>Pseudomonadati</taxon>
        <taxon>Bacteroidota</taxon>
        <taxon>Cytophagia</taxon>
        <taxon>Cytophagales</taxon>
        <taxon>Cyclobacteriaceae</taxon>
        <taxon>Fontibacter</taxon>
    </lineage>
</organism>
<evidence type="ECO:0000256" key="4">
    <source>
        <dbReference type="ARBA" id="ARBA00022741"/>
    </source>
</evidence>
<evidence type="ECO:0000256" key="3">
    <source>
        <dbReference type="ARBA" id="ARBA00022723"/>
    </source>
</evidence>
<dbReference type="Proteomes" id="UP001589797">
    <property type="component" value="Unassembled WGS sequence"/>
</dbReference>
<dbReference type="HAMAP" id="MF_02040">
    <property type="entry name" value="Mrp_NBP35"/>
    <property type="match status" value="1"/>
</dbReference>
<proteinExistence type="inferred from homology"/>
<keyword evidence="7 8" id="KW-0411">Iron-sulfur</keyword>
<keyword evidence="11" id="KW-1185">Reference proteome</keyword>
<dbReference type="CDD" id="cd02037">
    <property type="entry name" value="Mrp_NBP35"/>
    <property type="match status" value="1"/>
</dbReference>
<keyword evidence="6 8" id="KW-0408">Iron</keyword>
<evidence type="ECO:0000256" key="2">
    <source>
        <dbReference type="ARBA" id="ARBA00008205"/>
    </source>
</evidence>
<sequence>MSINKEEVLKALSTVEDPDLKRDLVSLGMIQGLAIDGNKISFKVVLTTPACPLKEVIKNNCIEALEEAFGKDIELDIFMTSNVTTVRDNTPLLPQVKNIIAIASGKGGVGKSTTSSNLAVALAHSGAKVGLIDADISGPSIPTMFNVEAEQPAVKQVDGKNIIIPIEQYGVKLMSIGFLTPAESAVVWRGPMASSALKQFIADVDWGELDYLLIDLPPGTSDIHLTMVQTVPVTGAVIVTTPQKVALADATKGLSMFKQPQINVPVLGVVENMAYFTPEELPDNKYYLFGKEGGQRLAEKFGVPFLGEIPIVQSIRESGDTGYPAYFKSGVTQEAFSFLAENVARQVAIRNAEQKKTEVVQVNI</sequence>
<dbReference type="RefSeq" id="WP_382386397.1">
    <property type="nucleotide sequence ID" value="NZ_JBHLWI010000009.1"/>
</dbReference>
<evidence type="ECO:0000313" key="11">
    <source>
        <dbReference type="Proteomes" id="UP001589797"/>
    </source>
</evidence>
<dbReference type="EMBL" id="JBHLWI010000009">
    <property type="protein sequence ID" value="MFC0261953.1"/>
    <property type="molecule type" value="Genomic_DNA"/>
</dbReference>
<feature type="binding site" evidence="8">
    <location>
        <begin position="105"/>
        <end position="112"/>
    </location>
    <ligand>
        <name>ATP</name>
        <dbReference type="ChEBI" id="CHEBI:30616"/>
    </ligand>
</feature>
<reference evidence="10 11" key="1">
    <citation type="submission" date="2024-09" db="EMBL/GenBank/DDBJ databases">
        <authorList>
            <person name="Sun Q."/>
            <person name="Mori K."/>
        </authorList>
    </citation>
    <scope>NUCLEOTIDE SEQUENCE [LARGE SCALE GENOMIC DNA]</scope>
    <source>
        <strain evidence="10 11">CCM 7650</strain>
    </source>
</reference>
<evidence type="ECO:0000313" key="10">
    <source>
        <dbReference type="EMBL" id="MFC0261953.1"/>
    </source>
</evidence>
<evidence type="ECO:0000259" key="9">
    <source>
        <dbReference type="Pfam" id="PF01883"/>
    </source>
</evidence>
<comment type="similarity">
    <text evidence="2">In the C-terminal section; belongs to the Mrp/NBP35 ATP-binding proteins family.</text>
</comment>
<dbReference type="PROSITE" id="PS01215">
    <property type="entry name" value="MRP"/>
    <property type="match status" value="1"/>
</dbReference>
<dbReference type="InterPro" id="IPR027417">
    <property type="entry name" value="P-loop_NTPase"/>
</dbReference>
<dbReference type="InterPro" id="IPR019591">
    <property type="entry name" value="Mrp/NBP35_ATP-bd"/>
</dbReference>
<dbReference type="Gene3D" id="3.30.300.130">
    <property type="entry name" value="Fe-S cluster assembly (FSCA)"/>
    <property type="match status" value="1"/>
</dbReference>
<dbReference type="Gene3D" id="3.40.50.300">
    <property type="entry name" value="P-loop containing nucleotide triphosphate hydrolases"/>
    <property type="match status" value="1"/>
</dbReference>
<evidence type="ECO:0000256" key="6">
    <source>
        <dbReference type="ARBA" id="ARBA00023004"/>
    </source>
</evidence>
<dbReference type="PANTHER" id="PTHR42961">
    <property type="entry name" value="IRON-SULFUR PROTEIN NUBPL"/>
    <property type="match status" value="1"/>
</dbReference>
<dbReference type="InterPro" id="IPR033756">
    <property type="entry name" value="YlxH/NBP35"/>
</dbReference>
<keyword evidence="4 8" id="KW-0547">Nucleotide-binding</keyword>
<comment type="similarity">
    <text evidence="8">Belongs to the Mrp/NBP35 ATP-binding proteins family.</text>
</comment>
<keyword evidence="8" id="KW-0378">Hydrolase</keyword>
<evidence type="ECO:0000256" key="1">
    <source>
        <dbReference type="ARBA" id="ARBA00007352"/>
    </source>
</evidence>
<dbReference type="Pfam" id="PF01883">
    <property type="entry name" value="FeS_assembly_P"/>
    <property type="match status" value="1"/>
</dbReference>
<dbReference type="InterPro" id="IPR044304">
    <property type="entry name" value="NUBPL-like"/>
</dbReference>
<accession>A0ABV6FQ06</accession>
<dbReference type="InterPro" id="IPR000808">
    <property type="entry name" value="Mrp-like_CS"/>
</dbReference>
<dbReference type="GO" id="GO:0005524">
    <property type="term" value="F:ATP binding"/>
    <property type="evidence" value="ECO:0007669"/>
    <property type="project" value="UniProtKB-KW"/>
</dbReference>
<dbReference type="SUPFAM" id="SSF117916">
    <property type="entry name" value="Fe-S cluster assembly (FSCA) domain-like"/>
    <property type="match status" value="1"/>
</dbReference>
<dbReference type="InterPro" id="IPR034904">
    <property type="entry name" value="FSCA_dom_sf"/>
</dbReference>
<dbReference type="PANTHER" id="PTHR42961:SF2">
    <property type="entry name" value="IRON-SULFUR PROTEIN NUBPL"/>
    <property type="match status" value="1"/>
</dbReference>
<comment type="subunit">
    <text evidence="8">Homodimer.</text>
</comment>
<keyword evidence="5 8" id="KW-0067">ATP-binding</keyword>
<feature type="domain" description="MIP18 family-like" evidence="9">
    <location>
        <begin position="5"/>
        <end position="67"/>
    </location>
</feature>
<evidence type="ECO:0000256" key="8">
    <source>
        <dbReference type="HAMAP-Rule" id="MF_02040"/>
    </source>
</evidence>
<comment type="function">
    <text evidence="8">Binds and transfers iron-sulfur (Fe-S) clusters to target apoproteins. Can hydrolyze ATP.</text>
</comment>
<keyword evidence="3 8" id="KW-0479">Metal-binding</keyword>
<dbReference type="Pfam" id="PF10609">
    <property type="entry name" value="ParA"/>
    <property type="match status" value="1"/>
</dbReference>
<evidence type="ECO:0000256" key="7">
    <source>
        <dbReference type="ARBA" id="ARBA00023014"/>
    </source>
</evidence>
<comment type="caution">
    <text evidence="10">The sequence shown here is derived from an EMBL/GenBank/DDBJ whole genome shotgun (WGS) entry which is preliminary data.</text>
</comment>
<dbReference type="InterPro" id="IPR002744">
    <property type="entry name" value="MIP18-like"/>
</dbReference>
<evidence type="ECO:0000256" key="5">
    <source>
        <dbReference type="ARBA" id="ARBA00022840"/>
    </source>
</evidence>
<protein>
    <recommendedName>
        <fullName evidence="8">Iron-sulfur cluster carrier protein</fullName>
    </recommendedName>
</protein>
<dbReference type="SUPFAM" id="SSF52540">
    <property type="entry name" value="P-loop containing nucleoside triphosphate hydrolases"/>
    <property type="match status" value="1"/>
</dbReference>